<evidence type="ECO:0000256" key="1">
    <source>
        <dbReference type="SAM" id="Phobius"/>
    </source>
</evidence>
<dbReference type="EMBL" id="MCOG01000001">
    <property type="protein sequence ID" value="ORY87323.1"/>
    <property type="molecule type" value="Genomic_DNA"/>
</dbReference>
<dbReference type="Proteomes" id="UP000193920">
    <property type="component" value="Unassembled WGS sequence"/>
</dbReference>
<keyword evidence="1" id="KW-1133">Transmembrane helix</keyword>
<feature type="transmembrane region" description="Helical" evidence="1">
    <location>
        <begin position="115"/>
        <end position="135"/>
    </location>
</feature>
<evidence type="ECO:0000313" key="2">
    <source>
        <dbReference type="EMBL" id="ORY87323.1"/>
    </source>
</evidence>
<evidence type="ECO:0000313" key="3">
    <source>
        <dbReference type="Proteomes" id="UP000193920"/>
    </source>
</evidence>
<name>A0A1Y2FTJ8_9FUNG</name>
<accession>A0A1Y2FTJ8</accession>
<proteinExistence type="predicted"/>
<sequence>MGIRFPKINFCFCCCCMDFDTAIKVCSILVTVLYGIGSLYSLIDFILCIFYIPSFISLIFLTIGVFKGKLSYMKQFIYVFLIKFIIIGILLIISLFIVLFVKNKNTTHDVGVRKLLIIIIAIVLIFYCLELYYYICVGSYIQSFVEDFERSIEAKKLESAENEIKSRQK</sequence>
<gene>
    <name evidence="2" type="ORF">LY90DRAFT_663034</name>
</gene>
<keyword evidence="1" id="KW-0812">Transmembrane</keyword>
<keyword evidence="1" id="KW-0472">Membrane</keyword>
<protein>
    <submittedName>
        <fullName evidence="2">Uncharacterized protein</fullName>
    </submittedName>
</protein>
<organism evidence="2 3">
    <name type="scientific">Neocallimastix californiae</name>
    <dbReference type="NCBI Taxonomy" id="1754190"/>
    <lineage>
        <taxon>Eukaryota</taxon>
        <taxon>Fungi</taxon>
        <taxon>Fungi incertae sedis</taxon>
        <taxon>Chytridiomycota</taxon>
        <taxon>Chytridiomycota incertae sedis</taxon>
        <taxon>Neocallimastigomycetes</taxon>
        <taxon>Neocallimastigales</taxon>
        <taxon>Neocallimastigaceae</taxon>
        <taxon>Neocallimastix</taxon>
    </lineage>
</organism>
<comment type="caution">
    <text evidence="2">The sequence shown here is derived from an EMBL/GenBank/DDBJ whole genome shotgun (WGS) entry which is preliminary data.</text>
</comment>
<feature type="transmembrane region" description="Helical" evidence="1">
    <location>
        <begin position="12"/>
        <end position="36"/>
    </location>
</feature>
<feature type="transmembrane region" description="Helical" evidence="1">
    <location>
        <begin position="42"/>
        <end position="66"/>
    </location>
</feature>
<dbReference type="AlphaFoldDB" id="A0A1Y2FTJ8"/>
<reference evidence="2 3" key="1">
    <citation type="submission" date="2016-08" db="EMBL/GenBank/DDBJ databases">
        <title>A Parts List for Fungal Cellulosomes Revealed by Comparative Genomics.</title>
        <authorList>
            <consortium name="DOE Joint Genome Institute"/>
            <person name="Haitjema C.H."/>
            <person name="Gilmore S.P."/>
            <person name="Henske J.K."/>
            <person name="Solomon K.V."/>
            <person name="De Groot R."/>
            <person name="Kuo A."/>
            <person name="Mondo S.J."/>
            <person name="Salamov A.A."/>
            <person name="Labutti K."/>
            <person name="Zhao Z."/>
            <person name="Chiniquy J."/>
            <person name="Barry K."/>
            <person name="Brewer H.M."/>
            <person name="Purvine S.O."/>
            <person name="Wright A.T."/>
            <person name="Boxma B."/>
            <person name="Van Alen T."/>
            <person name="Hackstein J.H."/>
            <person name="Baker S.E."/>
            <person name="Grigoriev I.V."/>
            <person name="O'Malley M.A."/>
        </authorList>
    </citation>
    <scope>NUCLEOTIDE SEQUENCE [LARGE SCALE GENOMIC DNA]</scope>
    <source>
        <strain evidence="2 3">G1</strain>
    </source>
</reference>
<feature type="transmembrane region" description="Helical" evidence="1">
    <location>
        <begin position="78"/>
        <end position="100"/>
    </location>
</feature>
<keyword evidence="3" id="KW-1185">Reference proteome</keyword>